<feature type="chain" id="PRO_5002317607" evidence="2">
    <location>
        <begin position="18"/>
        <end position="84"/>
    </location>
</feature>
<keyword evidence="4" id="KW-1185">Reference proteome</keyword>
<proteinExistence type="predicted"/>
<organism evidence="3 4">
    <name type="scientific">Cylindrobasidium torrendii FP15055 ss-10</name>
    <dbReference type="NCBI Taxonomy" id="1314674"/>
    <lineage>
        <taxon>Eukaryota</taxon>
        <taxon>Fungi</taxon>
        <taxon>Dikarya</taxon>
        <taxon>Basidiomycota</taxon>
        <taxon>Agaricomycotina</taxon>
        <taxon>Agaricomycetes</taxon>
        <taxon>Agaricomycetidae</taxon>
        <taxon>Agaricales</taxon>
        <taxon>Marasmiineae</taxon>
        <taxon>Physalacriaceae</taxon>
        <taxon>Cylindrobasidium</taxon>
    </lineage>
</organism>
<evidence type="ECO:0000256" key="2">
    <source>
        <dbReference type="SAM" id="SignalP"/>
    </source>
</evidence>
<sequence length="84" mass="9621">MRFALFAVLATVASAYATPLDVGGRSAEEEVRQVKTSTWKDRRGDRPPPSWKERRSDHPPPSWKERRSHSSPSWKDERSAEENA</sequence>
<reference evidence="3 4" key="1">
    <citation type="journal article" date="2015" name="Fungal Genet. Biol.">
        <title>Evolution of novel wood decay mechanisms in Agaricales revealed by the genome sequences of Fistulina hepatica and Cylindrobasidium torrendii.</title>
        <authorList>
            <person name="Floudas D."/>
            <person name="Held B.W."/>
            <person name="Riley R."/>
            <person name="Nagy L.G."/>
            <person name="Koehler G."/>
            <person name="Ransdell A.S."/>
            <person name="Younus H."/>
            <person name="Chow J."/>
            <person name="Chiniquy J."/>
            <person name="Lipzen A."/>
            <person name="Tritt A."/>
            <person name="Sun H."/>
            <person name="Haridas S."/>
            <person name="LaButti K."/>
            <person name="Ohm R.A."/>
            <person name="Kues U."/>
            <person name="Blanchette R.A."/>
            <person name="Grigoriev I.V."/>
            <person name="Minto R.E."/>
            <person name="Hibbett D.S."/>
        </authorList>
    </citation>
    <scope>NUCLEOTIDE SEQUENCE [LARGE SCALE GENOMIC DNA]</scope>
    <source>
        <strain evidence="3 4">FP15055 ss-10</strain>
    </source>
</reference>
<feature type="signal peptide" evidence="2">
    <location>
        <begin position="1"/>
        <end position="17"/>
    </location>
</feature>
<dbReference type="EMBL" id="KN880431">
    <property type="protein sequence ID" value="KIY74264.1"/>
    <property type="molecule type" value="Genomic_DNA"/>
</dbReference>
<feature type="region of interest" description="Disordered" evidence="1">
    <location>
        <begin position="20"/>
        <end position="84"/>
    </location>
</feature>
<feature type="compositionally biased region" description="Basic and acidic residues" evidence="1">
    <location>
        <begin position="26"/>
        <end position="58"/>
    </location>
</feature>
<evidence type="ECO:0000313" key="4">
    <source>
        <dbReference type="Proteomes" id="UP000054007"/>
    </source>
</evidence>
<name>A0A0D7BVR2_9AGAR</name>
<dbReference type="Proteomes" id="UP000054007">
    <property type="component" value="Unassembled WGS sequence"/>
</dbReference>
<keyword evidence="2" id="KW-0732">Signal</keyword>
<dbReference type="AlphaFoldDB" id="A0A0D7BVR2"/>
<evidence type="ECO:0000313" key="3">
    <source>
        <dbReference type="EMBL" id="KIY74264.1"/>
    </source>
</evidence>
<evidence type="ECO:0000256" key="1">
    <source>
        <dbReference type="SAM" id="MobiDB-lite"/>
    </source>
</evidence>
<protein>
    <submittedName>
        <fullName evidence="3">Uncharacterized protein</fullName>
    </submittedName>
</protein>
<accession>A0A0D7BVR2</accession>
<feature type="compositionally biased region" description="Basic and acidic residues" evidence="1">
    <location>
        <begin position="74"/>
        <end position="84"/>
    </location>
</feature>
<gene>
    <name evidence="3" type="ORF">CYLTODRAFT_484590</name>
</gene>